<proteinExistence type="predicted"/>
<reference evidence="2 3" key="1">
    <citation type="submission" date="2024-04" db="EMBL/GenBank/DDBJ databases">
        <title>Tritrichomonas musculus Genome.</title>
        <authorList>
            <person name="Alves-Ferreira E."/>
            <person name="Grigg M."/>
            <person name="Lorenzi H."/>
            <person name="Galac M."/>
        </authorList>
    </citation>
    <scope>NUCLEOTIDE SEQUENCE [LARGE SCALE GENOMIC DNA]</scope>
    <source>
        <strain evidence="2 3">EAF2021</strain>
    </source>
</reference>
<dbReference type="SMART" id="SM00212">
    <property type="entry name" value="UBCc"/>
    <property type="match status" value="1"/>
</dbReference>
<dbReference type="SUPFAM" id="SSF54495">
    <property type="entry name" value="UBC-like"/>
    <property type="match status" value="1"/>
</dbReference>
<gene>
    <name evidence="2" type="ORF">M9Y10_003635</name>
</gene>
<accession>A0ABR2JPX6</accession>
<dbReference type="InterPro" id="IPR000608">
    <property type="entry name" value="UBC"/>
</dbReference>
<organism evidence="2 3">
    <name type="scientific">Tritrichomonas musculus</name>
    <dbReference type="NCBI Taxonomy" id="1915356"/>
    <lineage>
        <taxon>Eukaryota</taxon>
        <taxon>Metamonada</taxon>
        <taxon>Parabasalia</taxon>
        <taxon>Tritrichomonadida</taxon>
        <taxon>Tritrichomonadidae</taxon>
        <taxon>Tritrichomonas</taxon>
    </lineage>
</organism>
<dbReference type="Gene3D" id="3.10.110.10">
    <property type="entry name" value="Ubiquitin Conjugating Enzyme"/>
    <property type="match status" value="1"/>
</dbReference>
<evidence type="ECO:0000259" key="1">
    <source>
        <dbReference type="PROSITE" id="PS50127"/>
    </source>
</evidence>
<dbReference type="PANTHER" id="PTHR24067">
    <property type="entry name" value="UBIQUITIN-CONJUGATING ENZYME E2"/>
    <property type="match status" value="1"/>
</dbReference>
<protein>
    <submittedName>
        <fullName evidence="2">Ubiquitin-conjugating enzyme E2 D3</fullName>
    </submittedName>
</protein>
<feature type="domain" description="UBC core" evidence="1">
    <location>
        <begin position="5"/>
        <end position="155"/>
    </location>
</feature>
<comment type="caution">
    <text evidence="2">The sequence shown here is derived from an EMBL/GenBank/DDBJ whole genome shotgun (WGS) entry which is preliminary data.</text>
</comment>
<dbReference type="InterPro" id="IPR016135">
    <property type="entry name" value="UBQ-conjugating_enzyme/RWD"/>
</dbReference>
<dbReference type="Pfam" id="PF00179">
    <property type="entry name" value="UQ_con"/>
    <property type="match status" value="1"/>
</dbReference>
<dbReference type="PROSITE" id="PS50127">
    <property type="entry name" value="UBC_2"/>
    <property type="match status" value="1"/>
</dbReference>
<evidence type="ECO:0000313" key="2">
    <source>
        <dbReference type="EMBL" id="KAK8880931.1"/>
    </source>
</evidence>
<dbReference type="InterPro" id="IPR050113">
    <property type="entry name" value="Ub_conjugating_enzyme"/>
</dbReference>
<dbReference type="EMBL" id="JAPFFF010000010">
    <property type="protein sequence ID" value="KAK8880931.1"/>
    <property type="molecule type" value="Genomic_DNA"/>
</dbReference>
<sequence length="185" mass="21366">MCSLNEKKFLHETFLLLQVCDPDSINYDPGMKIFHLGSTYNLNVFLAGPDNSPYQDKWNLKANFPDEYPVRAPEIKFISVPYHLNVSKEGQICLYEICDGYSPSISILTILKKIKKLLSFPSPENAIDIQILTIYNNDRAEYKKLARESIDMNAKDDYMEYISNAKIIDDEKLFFTVQFKRGNTS</sequence>
<dbReference type="Proteomes" id="UP001470230">
    <property type="component" value="Unassembled WGS sequence"/>
</dbReference>
<evidence type="ECO:0000313" key="3">
    <source>
        <dbReference type="Proteomes" id="UP001470230"/>
    </source>
</evidence>
<name>A0ABR2JPX6_9EUKA</name>
<keyword evidence="3" id="KW-1185">Reference proteome</keyword>